<comment type="caution">
    <text evidence="1">The sequence shown here is derived from an EMBL/GenBank/DDBJ whole genome shotgun (WGS) entry which is preliminary data.</text>
</comment>
<organism evidence="1 2">
    <name type="scientific">Luteolibacter yonseiensis</name>
    <dbReference type="NCBI Taxonomy" id="1144680"/>
    <lineage>
        <taxon>Bacteria</taxon>
        <taxon>Pseudomonadati</taxon>
        <taxon>Verrucomicrobiota</taxon>
        <taxon>Verrucomicrobiia</taxon>
        <taxon>Verrucomicrobiales</taxon>
        <taxon>Verrucomicrobiaceae</taxon>
        <taxon>Luteolibacter</taxon>
    </lineage>
</organism>
<dbReference type="Proteomes" id="UP000600139">
    <property type="component" value="Unassembled WGS sequence"/>
</dbReference>
<evidence type="ECO:0000313" key="1">
    <source>
        <dbReference type="EMBL" id="MBK1814413.1"/>
    </source>
</evidence>
<keyword evidence="2" id="KW-1185">Reference proteome</keyword>
<dbReference type="Gene3D" id="3.40.50.2000">
    <property type="entry name" value="Glycogen Phosphorylase B"/>
    <property type="match status" value="2"/>
</dbReference>
<dbReference type="InterPro" id="IPR050194">
    <property type="entry name" value="Glycosyltransferase_grp1"/>
</dbReference>
<name>A0A934QX94_9BACT</name>
<gene>
    <name evidence="1" type="ORF">JIN84_02235</name>
</gene>
<dbReference type="SUPFAM" id="SSF53756">
    <property type="entry name" value="UDP-Glycosyltransferase/glycogen phosphorylase"/>
    <property type="match status" value="1"/>
</dbReference>
<protein>
    <submittedName>
        <fullName evidence="1">Glycosyltransferase family 4 protein</fullName>
    </submittedName>
</protein>
<dbReference type="PANTHER" id="PTHR45947">
    <property type="entry name" value="SULFOQUINOVOSYL TRANSFERASE SQD2"/>
    <property type="match status" value="1"/>
</dbReference>
<dbReference type="GO" id="GO:0016757">
    <property type="term" value="F:glycosyltransferase activity"/>
    <property type="evidence" value="ECO:0007669"/>
    <property type="project" value="TreeGrafter"/>
</dbReference>
<dbReference type="Pfam" id="PF13692">
    <property type="entry name" value="Glyco_trans_1_4"/>
    <property type="match status" value="1"/>
</dbReference>
<dbReference type="CDD" id="cd03801">
    <property type="entry name" value="GT4_PimA-like"/>
    <property type="match status" value="1"/>
</dbReference>
<evidence type="ECO:0000313" key="2">
    <source>
        <dbReference type="Proteomes" id="UP000600139"/>
    </source>
</evidence>
<sequence length="401" mass="43941">MSLPSHMRWFTCTPVEFGGGPDFFARDSGLMCRGLQSVGCDARAVMPGTRRPEDEADLIRTEFPNLESPAWWRSHELDGVVLYAWGSPRFRKVAAAIRQAGVYLVLNQDNGGLISPLAGLRGWLHEQWILSGVRYQPVGAFTFLKRVLKGITVGMLVTDPGRAAHLKQGDVIACVSPEAARHYKRLCRIYGGPALARRVRVIPHPVEPLFHYDGSPRKVRQIVCVGRWPDRLQKRPELMMAVFDHLLAEDSLVNVQIIGFPTPRLMAWLTGLPPGMRSRVRLRGPLDRSELSAVLRESMVFYSPSAFESFGIAAGEALCSGCSVVSGRSPSMSSFGWFVSEASGTQADTDDVRGHAAALMTELGHWDSGGRDTVGISKTWATALHAGNVAAKVLELPDTVP</sequence>
<reference evidence="1" key="1">
    <citation type="submission" date="2021-01" db="EMBL/GenBank/DDBJ databases">
        <title>Modified the classification status of verrucomicrobia.</title>
        <authorList>
            <person name="Feng X."/>
        </authorList>
    </citation>
    <scope>NUCLEOTIDE SEQUENCE</scope>
    <source>
        <strain evidence="1">JCM 18052</strain>
    </source>
</reference>
<dbReference type="EMBL" id="JAENIK010000004">
    <property type="protein sequence ID" value="MBK1814413.1"/>
    <property type="molecule type" value="Genomic_DNA"/>
</dbReference>
<dbReference type="AlphaFoldDB" id="A0A934QX94"/>
<dbReference type="RefSeq" id="WP_200349379.1">
    <property type="nucleotide sequence ID" value="NZ_BAABHZ010000010.1"/>
</dbReference>
<proteinExistence type="predicted"/>
<dbReference type="PANTHER" id="PTHR45947:SF3">
    <property type="entry name" value="SULFOQUINOVOSYL TRANSFERASE SQD2"/>
    <property type="match status" value="1"/>
</dbReference>
<accession>A0A934QX94</accession>